<dbReference type="RefSeq" id="WP_150087611.1">
    <property type="nucleotide sequence ID" value="NZ_VWSF01000004.1"/>
</dbReference>
<sequence length="239" mass="26566">MQPTLFTRLSRLAILLIFFFLGNWATAVAQERDSTQQKPQLETMPPAMPAKPPVEAPPPVQAPTPEPKPEPAAKVEKEEPLESKPSILEKLFIGGSGDLGFSSSSYYGNFFNIGASPILGYRLTKRLAVGPGLVYNYYNLGGRSFSDYGAKAFTQVIIYKAFFLHGEHQIINTQTYDQTGQIIPDNRENIQSTLAGAGYRQMSSSRFGFDLYLLFNIANTYEVNNSRPIIRAGIIYNLK</sequence>
<evidence type="ECO:0000313" key="2">
    <source>
        <dbReference type="EMBL" id="KAA5547692.1"/>
    </source>
</evidence>
<evidence type="ECO:0000256" key="1">
    <source>
        <dbReference type="SAM" id="MobiDB-lite"/>
    </source>
</evidence>
<feature type="region of interest" description="Disordered" evidence="1">
    <location>
        <begin position="32"/>
        <end position="82"/>
    </location>
</feature>
<keyword evidence="3" id="KW-1185">Reference proteome</keyword>
<evidence type="ECO:0000313" key="3">
    <source>
        <dbReference type="Proteomes" id="UP000323426"/>
    </source>
</evidence>
<accession>A0A5M6DN74</accession>
<reference evidence="2 3" key="1">
    <citation type="submission" date="2019-09" db="EMBL/GenBank/DDBJ databases">
        <title>Genome sequence and assembly of Adhaeribacter sp.</title>
        <authorList>
            <person name="Chhetri G."/>
        </authorList>
    </citation>
    <scope>NUCLEOTIDE SEQUENCE [LARGE SCALE GENOMIC DNA]</scope>
    <source>
        <strain evidence="2 3">DK36</strain>
    </source>
</reference>
<comment type="caution">
    <text evidence="2">The sequence shown here is derived from an EMBL/GenBank/DDBJ whole genome shotgun (WGS) entry which is preliminary data.</text>
</comment>
<protein>
    <recommendedName>
        <fullName evidence="4">Outer membrane protein beta-barrel domain-containing protein</fullName>
    </recommendedName>
</protein>
<dbReference type="AlphaFoldDB" id="A0A5M6DN74"/>
<feature type="compositionally biased region" description="Basic and acidic residues" evidence="1">
    <location>
        <begin position="67"/>
        <end position="82"/>
    </location>
</feature>
<name>A0A5M6DN74_9BACT</name>
<feature type="compositionally biased region" description="Pro residues" evidence="1">
    <location>
        <begin position="46"/>
        <end position="66"/>
    </location>
</feature>
<proteinExistence type="predicted"/>
<dbReference type="Proteomes" id="UP000323426">
    <property type="component" value="Unassembled WGS sequence"/>
</dbReference>
<dbReference type="EMBL" id="VWSF01000004">
    <property type="protein sequence ID" value="KAA5547692.1"/>
    <property type="molecule type" value="Genomic_DNA"/>
</dbReference>
<organism evidence="2 3">
    <name type="scientific">Adhaeribacter rhizoryzae</name>
    <dbReference type="NCBI Taxonomy" id="2607907"/>
    <lineage>
        <taxon>Bacteria</taxon>
        <taxon>Pseudomonadati</taxon>
        <taxon>Bacteroidota</taxon>
        <taxon>Cytophagia</taxon>
        <taxon>Cytophagales</taxon>
        <taxon>Hymenobacteraceae</taxon>
        <taxon>Adhaeribacter</taxon>
    </lineage>
</organism>
<gene>
    <name evidence="2" type="ORF">F0145_07010</name>
</gene>
<evidence type="ECO:0008006" key="4">
    <source>
        <dbReference type="Google" id="ProtNLM"/>
    </source>
</evidence>